<dbReference type="EMBL" id="LM997413">
    <property type="protein sequence ID" value="CEA03296.1"/>
    <property type="molecule type" value="Genomic_DNA"/>
</dbReference>
<gene>
    <name evidence="3" type="ORF">BN1049_01069</name>
</gene>
<reference evidence="3" key="1">
    <citation type="submission" date="2014-07" db="EMBL/GenBank/DDBJ databases">
        <authorList>
            <person name="Urmite Genomes Urmite Genomes"/>
        </authorList>
    </citation>
    <scope>NUCLEOTIDE SEQUENCE</scope>
    <source>
        <strain evidence="3">12M76_air</strain>
    </source>
</reference>
<feature type="transmembrane region" description="Helical" evidence="2">
    <location>
        <begin position="64"/>
        <end position="91"/>
    </location>
</feature>
<dbReference type="AlphaFoldDB" id="A0A078MF16"/>
<evidence type="ECO:0000256" key="1">
    <source>
        <dbReference type="SAM" id="MobiDB-lite"/>
    </source>
</evidence>
<name>A0A078MF16_9PSED</name>
<evidence type="ECO:0000256" key="2">
    <source>
        <dbReference type="SAM" id="Phobius"/>
    </source>
</evidence>
<accession>A0A078MF16</accession>
<dbReference type="EMBL" id="LK391969">
    <property type="protein sequence ID" value="CEF26143.1"/>
    <property type="molecule type" value="Genomic_DNA"/>
</dbReference>
<dbReference type="OrthoDB" id="6887871at2"/>
<keyword evidence="2" id="KW-0472">Membrane</keyword>
<dbReference type="RefSeq" id="WP_044498674.1">
    <property type="nucleotide sequence ID" value="NZ_LK391969.1"/>
</dbReference>
<dbReference type="PATRIC" id="fig|1461581.3.peg.1046"/>
<protein>
    <recommendedName>
        <fullName evidence="4">Transmembrane protein</fullName>
    </recommendedName>
</protein>
<keyword evidence="2" id="KW-0812">Transmembrane</keyword>
<feature type="region of interest" description="Disordered" evidence="1">
    <location>
        <begin position="1"/>
        <end position="21"/>
    </location>
</feature>
<keyword evidence="2" id="KW-1133">Transmembrane helix</keyword>
<sequence>MTAVPGENSPESGDAGGQEQVRQPLKDELKSSLAWLEHAALAGGDLVRLAVLELRLAAADSGKLAVLGLAMVPLLLLAWKGLSVLLAWGVYAWLGSVALGIAAFILLQLVALGILAAKCKEYAKSLKFPATSRQLKTLKEESSGTQEAAKSDSTAG</sequence>
<feature type="transmembrane region" description="Helical" evidence="2">
    <location>
        <begin position="97"/>
        <end position="117"/>
    </location>
</feature>
<organism evidence="3">
    <name type="scientific">Pseudomonas saudimassiliensis</name>
    <dbReference type="NCBI Taxonomy" id="1461581"/>
    <lineage>
        <taxon>Bacteria</taxon>
        <taxon>Pseudomonadati</taxon>
        <taxon>Pseudomonadota</taxon>
        <taxon>Gammaproteobacteria</taxon>
        <taxon>Pseudomonadales</taxon>
        <taxon>Pseudomonadaceae</taxon>
        <taxon>Pseudomonas</taxon>
    </lineage>
</organism>
<evidence type="ECO:0000313" key="3">
    <source>
        <dbReference type="EMBL" id="CEA03296.1"/>
    </source>
</evidence>
<proteinExistence type="predicted"/>
<evidence type="ECO:0008006" key="4">
    <source>
        <dbReference type="Google" id="ProtNLM"/>
    </source>
</evidence>